<dbReference type="PANTHER" id="PTHR25462">
    <property type="entry name" value="BONUS, ISOFORM C-RELATED"/>
    <property type="match status" value="1"/>
</dbReference>
<evidence type="ECO:0000256" key="3">
    <source>
        <dbReference type="ARBA" id="ARBA00022833"/>
    </source>
</evidence>
<dbReference type="AlphaFoldDB" id="A0A8S3R116"/>
<protein>
    <recommendedName>
        <fullName evidence="9">TRIM56</fullName>
    </recommendedName>
</protein>
<dbReference type="SUPFAM" id="SSF57850">
    <property type="entry name" value="RING/U-box"/>
    <property type="match status" value="1"/>
</dbReference>
<sequence>MATSSVEEELICALCLEIYSDPRLLPCYHTFCKTCIEQLINKGEEKGKFNCPLCRSAITSTEFPSNIYIQTRLTFNNKEIIKCDLCESDENITVKCIDCDQLLCISCSAVHQKIKLCKDHKVIQYTQTDTESPSFKIKKNSFCKNTQRNIYVSIAYSARCVKKVKEECAKTWSEINKLTDNQASLIKEKKVEIDALISKMTSKKRYIDSVVSSGTDSDIMFCIKQLSKGPEMCTPNELIITIPTFLADTPNIKVGQTVGKRISLTLEPKVKFKHTFHVNMMNKSVSSICLRNKDEALISLRSDAWNQGSRVKNVLIYDSSGMEKELYFMPPQMDLIIDKNGRIYFYEDRLEKLEGGLIVYLKPDEENKTENIYPCKRPISMDILSNGDIIILDIDKKLSRINFDKKRRFVLSTKVTLHRRFL</sequence>
<dbReference type="InterPro" id="IPR017907">
    <property type="entry name" value="Znf_RING_CS"/>
</dbReference>
<organism evidence="7 8">
    <name type="scientific">Mytilus edulis</name>
    <name type="common">Blue mussel</name>
    <dbReference type="NCBI Taxonomy" id="6550"/>
    <lineage>
        <taxon>Eukaryota</taxon>
        <taxon>Metazoa</taxon>
        <taxon>Spiralia</taxon>
        <taxon>Lophotrochozoa</taxon>
        <taxon>Mollusca</taxon>
        <taxon>Bivalvia</taxon>
        <taxon>Autobranchia</taxon>
        <taxon>Pteriomorphia</taxon>
        <taxon>Mytilida</taxon>
        <taxon>Mytiloidea</taxon>
        <taxon>Mytilidae</taxon>
        <taxon>Mytilinae</taxon>
        <taxon>Mytilus</taxon>
    </lineage>
</organism>
<reference evidence="7" key="1">
    <citation type="submission" date="2021-03" db="EMBL/GenBank/DDBJ databases">
        <authorList>
            <person name="Bekaert M."/>
        </authorList>
    </citation>
    <scope>NUCLEOTIDE SEQUENCE</scope>
</reference>
<feature type="domain" description="RING-type" evidence="5">
    <location>
        <begin position="12"/>
        <end position="55"/>
    </location>
</feature>
<evidence type="ECO:0000259" key="5">
    <source>
        <dbReference type="PROSITE" id="PS50089"/>
    </source>
</evidence>
<feature type="domain" description="B box-type" evidence="6">
    <location>
        <begin position="78"/>
        <end position="125"/>
    </location>
</feature>
<dbReference type="Gene3D" id="3.30.40.10">
    <property type="entry name" value="Zinc/RING finger domain, C3HC4 (zinc finger)"/>
    <property type="match status" value="1"/>
</dbReference>
<accession>A0A8S3R116</accession>
<dbReference type="InterPro" id="IPR047153">
    <property type="entry name" value="TRIM45/56/19-like"/>
</dbReference>
<dbReference type="Proteomes" id="UP000683360">
    <property type="component" value="Unassembled WGS sequence"/>
</dbReference>
<dbReference type="CDD" id="cd19757">
    <property type="entry name" value="Bbox1"/>
    <property type="match status" value="1"/>
</dbReference>
<evidence type="ECO:0000256" key="4">
    <source>
        <dbReference type="PROSITE-ProRule" id="PRU00024"/>
    </source>
</evidence>
<dbReference type="GO" id="GO:0008270">
    <property type="term" value="F:zinc ion binding"/>
    <property type="evidence" value="ECO:0007669"/>
    <property type="project" value="UniProtKB-KW"/>
</dbReference>
<dbReference type="InterPro" id="IPR018957">
    <property type="entry name" value="Znf_C3HC4_RING-type"/>
</dbReference>
<keyword evidence="2 4" id="KW-0863">Zinc-finger</keyword>
<dbReference type="PROSITE" id="PS50089">
    <property type="entry name" value="ZF_RING_2"/>
    <property type="match status" value="1"/>
</dbReference>
<dbReference type="OrthoDB" id="6048873at2759"/>
<evidence type="ECO:0000259" key="6">
    <source>
        <dbReference type="PROSITE" id="PS50119"/>
    </source>
</evidence>
<proteinExistence type="predicted"/>
<evidence type="ECO:0000256" key="1">
    <source>
        <dbReference type="ARBA" id="ARBA00022723"/>
    </source>
</evidence>
<keyword evidence="8" id="KW-1185">Reference proteome</keyword>
<dbReference type="SMART" id="SM00184">
    <property type="entry name" value="RING"/>
    <property type="match status" value="1"/>
</dbReference>
<dbReference type="EMBL" id="CAJPWZ010000862">
    <property type="protein sequence ID" value="CAG2201631.1"/>
    <property type="molecule type" value="Genomic_DNA"/>
</dbReference>
<dbReference type="InterPro" id="IPR000315">
    <property type="entry name" value="Znf_B-box"/>
</dbReference>
<dbReference type="GO" id="GO:0061630">
    <property type="term" value="F:ubiquitin protein ligase activity"/>
    <property type="evidence" value="ECO:0007669"/>
    <property type="project" value="TreeGrafter"/>
</dbReference>
<dbReference type="InterPro" id="IPR001841">
    <property type="entry name" value="Znf_RING"/>
</dbReference>
<dbReference type="Pfam" id="PF00097">
    <property type="entry name" value="zf-C3HC4"/>
    <property type="match status" value="1"/>
</dbReference>
<keyword evidence="1" id="KW-0479">Metal-binding</keyword>
<evidence type="ECO:0008006" key="9">
    <source>
        <dbReference type="Google" id="ProtNLM"/>
    </source>
</evidence>
<evidence type="ECO:0000313" key="7">
    <source>
        <dbReference type="EMBL" id="CAG2201631.1"/>
    </source>
</evidence>
<name>A0A8S3R116_MYTED</name>
<dbReference type="InterPro" id="IPR013083">
    <property type="entry name" value="Znf_RING/FYVE/PHD"/>
</dbReference>
<dbReference type="PROSITE" id="PS50119">
    <property type="entry name" value="ZF_BBOX"/>
    <property type="match status" value="1"/>
</dbReference>
<dbReference type="PANTHER" id="PTHR25462:SF291">
    <property type="entry name" value="E3 UBIQUITIN-PROTEIN LIGASE TRIM45"/>
    <property type="match status" value="1"/>
</dbReference>
<gene>
    <name evidence="7" type="ORF">MEDL_16240</name>
</gene>
<evidence type="ECO:0000313" key="8">
    <source>
        <dbReference type="Proteomes" id="UP000683360"/>
    </source>
</evidence>
<keyword evidence="3" id="KW-0862">Zinc</keyword>
<dbReference type="PROSITE" id="PS00518">
    <property type="entry name" value="ZF_RING_1"/>
    <property type="match status" value="1"/>
</dbReference>
<comment type="caution">
    <text evidence="7">The sequence shown here is derived from an EMBL/GenBank/DDBJ whole genome shotgun (WGS) entry which is preliminary data.</text>
</comment>
<evidence type="ECO:0000256" key="2">
    <source>
        <dbReference type="ARBA" id="ARBA00022771"/>
    </source>
</evidence>